<dbReference type="InterPro" id="IPR015943">
    <property type="entry name" value="WD40/YVTN_repeat-like_dom_sf"/>
</dbReference>
<evidence type="ECO:0000256" key="1">
    <source>
        <dbReference type="ARBA" id="ARBA00012528"/>
    </source>
</evidence>
<dbReference type="Gene3D" id="2.60.40.10">
    <property type="entry name" value="Immunoglobulins"/>
    <property type="match status" value="1"/>
</dbReference>
<comment type="catalytic activity">
    <reaction evidence="2">
        <text>2 GTP = 3',3'-c-di-GMP + 2 diphosphate</text>
        <dbReference type="Rhea" id="RHEA:24898"/>
        <dbReference type="ChEBI" id="CHEBI:33019"/>
        <dbReference type="ChEBI" id="CHEBI:37565"/>
        <dbReference type="ChEBI" id="CHEBI:58805"/>
        <dbReference type="EC" id="2.7.7.65"/>
    </reaction>
</comment>
<evidence type="ECO:0000313" key="6">
    <source>
        <dbReference type="EMBL" id="RSZ55956.1"/>
    </source>
</evidence>
<dbReference type="InterPro" id="IPR013783">
    <property type="entry name" value="Ig-like_fold"/>
</dbReference>
<dbReference type="SUPFAM" id="SSF49265">
    <property type="entry name" value="Fibronectin type III"/>
    <property type="match status" value="1"/>
</dbReference>
<dbReference type="OrthoDB" id="5477914at2"/>
<feature type="compositionally biased region" description="Polar residues" evidence="3">
    <location>
        <begin position="516"/>
        <end position="537"/>
    </location>
</feature>
<dbReference type="GO" id="GO:0005886">
    <property type="term" value="C:plasma membrane"/>
    <property type="evidence" value="ECO:0007669"/>
    <property type="project" value="TreeGrafter"/>
</dbReference>
<dbReference type="InterPro" id="IPR011123">
    <property type="entry name" value="Y_Y_Y"/>
</dbReference>
<dbReference type="PROSITE" id="PS50887">
    <property type="entry name" value="GGDEF"/>
    <property type="match status" value="1"/>
</dbReference>
<dbReference type="InterPro" id="IPR000160">
    <property type="entry name" value="GGDEF_dom"/>
</dbReference>
<keyword evidence="4" id="KW-0812">Transmembrane</keyword>
<dbReference type="SUPFAM" id="SSF55073">
    <property type="entry name" value="Nucleotide cyclase"/>
    <property type="match status" value="1"/>
</dbReference>
<dbReference type="Gene3D" id="2.130.10.10">
    <property type="entry name" value="YVTN repeat-like/Quinoprotein amine dehydrogenase"/>
    <property type="match status" value="3"/>
</dbReference>
<evidence type="ECO:0000256" key="2">
    <source>
        <dbReference type="ARBA" id="ARBA00034247"/>
    </source>
</evidence>
<keyword evidence="4" id="KW-1133">Transmembrane helix</keyword>
<gene>
    <name evidence="6" type="ORF">EJB06_26475</name>
</gene>
<feature type="domain" description="GGDEF" evidence="5">
    <location>
        <begin position="919"/>
        <end position="1053"/>
    </location>
</feature>
<protein>
    <recommendedName>
        <fullName evidence="1">diguanylate cyclase</fullName>
        <ecNumber evidence="1">2.7.7.65</ecNumber>
    </recommendedName>
</protein>
<evidence type="ECO:0000256" key="3">
    <source>
        <dbReference type="SAM" id="MobiDB-lite"/>
    </source>
</evidence>
<dbReference type="InterPro" id="IPR029787">
    <property type="entry name" value="Nucleotide_cyclase"/>
</dbReference>
<keyword evidence="7" id="KW-1185">Reference proteome</keyword>
<feature type="transmembrane region" description="Helical" evidence="4">
    <location>
        <begin position="835"/>
        <end position="855"/>
    </location>
</feature>
<proteinExistence type="predicted"/>
<dbReference type="CDD" id="cd01949">
    <property type="entry name" value="GGDEF"/>
    <property type="match status" value="1"/>
</dbReference>
<evidence type="ECO:0000313" key="7">
    <source>
        <dbReference type="Proteomes" id="UP000278085"/>
    </source>
</evidence>
<name>A0A430HEL5_9BURK</name>
<feature type="region of interest" description="Disordered" evidence="3">
    <location>
        <begin position="514"/>
        <end position="537"/>
    </location>
</feature>
<accession>A0A430HEL5</accession>
<dbReference type="Pfam" id="PF00990">
    <property type="entry name" value="GGDEF"/>
    <property type="match status" value="1"/>
</dbReference>
<dbReference type="InterPro" id="IPR050469">
    <property type="entry name" value="Diguanylate_Cyclase"/>
</dbReference>
<dbReference type="GO" id="GO:0043709">
    <property type="term" value="P:cell adhesion involved in single-species biofilm formation"/>
    <property type="evidence" value="ECO:0007669"/>
    <property type="project" value="TreeGrafter"/>
</dbReference>
<dbReference type="GO" id="GO:0052621">
    <property type="term" value="F:diguanylate cyclase activity"/>
    <property type="evidence" value="ECO:0007669"/>
    <property type="project" value="UniProtKB-EC"/>
</dbReference>
<dbReference type="Pfam" id="PF07494">
    <property type="entry name" value="Reg_prop"/>
    <property type="match status" value="4"/>
</dbReference>
<evidence type="ECO:0000259" key="5">
    <source>
        <dbReference type="PROSITE" id="PS50887"/>
    </source>
</evidence>
<organism evidence="6 7">
    <name type="scientific">Massilia atriviolacea</name>
    <dbReference type="NCBI Taxonomy" id="2495579"/>
    <lineage>
        <taxon>Bacteria</taxon>
        <taxon>Pseudomonadati</taxon>
        <taxon>Pseudomonadota</taxon>
        <taxon>Betaproteobacteria</taxon>
        <taxon>Burkholderiales</taxon>
        <taxon>Oxalobacteraceae</taxon>
        <taxon>Telluria group</taxon>
        <taxon>Massilia</taxon>
    </lineage>
</organism>
<dbReference type="NCBIfam" id="TIGR00254">
    <property type="entry name" value="GGDEF"/>
    <property type="match status" value="1"/>
</dbReference>
<dbReference type="Pfam" id="PF07495">
    <property type="entry name" value="Y_Y_Y"/>
    <property type="match status" value="1"/>
</dbReference>
<dbReference type="Gene3D" id="3.30.70.270">
    <property type="match status" value="1"/>
</dbReference>
<dbReference type="CDD" id="cd00146">
    <property type="entry name" value="PKD"/>
    <property type="match status" value="1"/>
</dbReference>
<sequence>MFSVFTAFARHPSALPRLLLWACLCAMLGVLPCLQQPAHAGTTPTSPLRFKRLPSFGSDELSILALLQDRQGFVWIGTHSGGLYRYNGYHAVKYASNANSGGNLPHDRVSDLYEDAAGTIWVATQNGLARFNPETNNFTRFVPPPGPASQRIVKKIIGDGKGGMWLATWGGLQHFDPASATFTLHLHDAARAGSLASNDLNAIALDADGGLWAATWPGGLDYLAPGASSFVHFRVDRPESPDPKRNIVRALHFAPDRTLWIGTETGVVTWRAGQGWHTRRQVDSPATRINTLYGDRNGTVWAGTLGAGLLRWDKKREPEGDPHGAAAKAVHYVHRANDSYSLPSDDIRAVMHDRSGMLWIGSITDGISLVNLNSEGFQRFIPFDVEANNLRPNNAMRAMEGAPDGRLWLANNAGLSLFDSASGAVLRSYRADTRPGAASPSALSSNIVYSLYQQPDGPLWIGTSAGLNRLDALDAPVQVVSFGSVGSDFINTIAPASGGALWIGTGQHVLRYDPASGSSTPYPSDPAQPSSRSVSGTTSIVEDRLGRVWMGSEWGGGGLDVLDQASGTFRHLRQRAGDPHSLSDNNVVSLYQDPQGRLWAGTARGVNQIMTDARGAISFRRYDGPGSVGPLKILAMRSDRAGQLWLSTANGLLRLDPESGTVARFSPADGLSEGFSSGAAHAAPDGRLYFGGVKGITGVTPAAVRSVSSPPQVAITDISVFNRSLRDGRAVPGLKLEGPVTAPVNLTLAGDGSVFSIEFAALHFTDPVRNTYEYRLAGFDRAWVLTDAAHRSATYTNLDPGTYTFSVRAANHQGMRSENAASMTVTILPPWWKTWWFRTILALLALALLSAAYRARVRDLTRRQKQLQHMVAERTAELEASNAKLAALSSTDGLTGINNRRGFDNALEAEWRRGARNGYPVALAMLDVDHFKSYNDHYGHQAGDQCLRAVAGVIAAHARRPSDLVARYGGEEFALLAPATSVAEAHELASALCLALEQLALPHAKSPYGVVTISIGVASLMPDESGGPEQLIEQADRAMYRAKTDGRNRAMCA</sequence>
<comment type="caution">
    <text evidence="6">The sequence shown here is derived from an EMBL/GenBank/DDBJ whole genome shotgun (WGS) entry which is preliminary data.</text>
</comment>
<dbReference type="Proteomes" id="UP000278085">
    <property type="component" value="Unassembled WGS sequence"/>
</dbReference>
<dbReference type="AlphaFoldDB" id="A0A430HEL5"/>
<dbReference type="EMBL" id="RXLQ01000019">
    <property type="protein sequence ID" value="RSZ55956.1"/>
    <property type="molecule type" value="Genomic_DNA"/>
</dbReference>
<dbReference type="EC" id="2.7.7.65" evidence="1"/>
<keyword evidence="4" id="KW-0472">Membrane</keyword>
<dbReference type="InterPro" id="IPR043128">
    <property type="entry name" value="Rev_trsase/Diguanyl_cyclase"/>
</dbReference>
<reference evidence="6 7" key="1">
    <citation type="submission" date="2018-12" db="EMBL/GenBank/DDBJ databases">
        <authorList>
            <person name="Yang E."/>
        </authorList>
    </citation>
    <scope>NUCLEOTIDE SEQUENCE [LARGE SCALE GENOMIC DNA]</scope>
    <source>
        <strain evidence="6 7">SOD</strain>
    </source>
</reference>
<dbReference type="SMART" id="SM00267">
    <property type="entry name" value="GGDEF"/>
    <property type="match status" value="1"/>
</dbReference>
<dbReference type="PANTHER" id="PTHR45138">
    <property type="entry name" value="REGULATORY COMPONENTS OF SENSORY TRANSDUCTION SYSTEM"/>
    <property type="match status" value="1"/>
</dbReference>
<dbReference type="GO" id="GO:1902201">
    <property type="term" value="P:negative regulation of bacterial-type flagellum-dependent cell motility"/>
    <property type="evidence" value="ECO:0007669"/>
    <property type="project" value="TreeGrafter"/>
</dbReference>
<dbReference type="InterPro" id="IPR036116">
    <property type="entry name" value="FN3_sf"/>
</dbReference>
<dbReference type="InterPro" id="IPR011110">
    <property type="entry name" value="Reg_prop"/>
</dbReference>
<dbReference type="SUPFAM" id="SSF63829">
    <property type="entry name" value="Calcium-dependent phosphotriesterase"/>
    <property type="match status" value="3"/>
</dbReference>
<dbReference type="RefSeq" id="WP_126077035.1">
    <property type="nucleotide sequence ID" value="NZ_CP051166.1"/>
</dbReference>
<dbReference type="PANTHER" id="PTHR45138:SF9">
    <property type="entry name" value="DIGUANYLATE CYCLASE DGCM-RELATED"/>
    <property type="match status" value="1"/>
</dbReference>
<dbReference type="FunFam" id="3.30.70.270:FF:000001">
    <property type="entry name" value="Diguanylate cyclase domain protein"/>
    <property type="match status" value="1"/>
</dbReference>
<evidence type="ECO:0000256" key="4">
    <source>
        <dbReference type="SAM" id="Phobius"/>
    </source>
</evidence>